<evidence type="ECO:0000313" key="3">
    <source>
        <dbReference type="Proteomes" id="UP000006294"/>
    </source>
</evidence>
<feature type="domain" description="Transposase IS204/IS1001/IS1096/IS1165 DDE" evidence="1">
    <location>
        <begin position="14"/>
        <end position="108"/>
    </location>
</feature>
<dbReference type="InterPro" id="IPR002560">
    <property type="entry name" value="Transposase_DDE"/>
</dbReference>
<gene>
    <name evidence="2" type="ordered locus">AXY_22930</name>
</gene>
<dbReference type="HOGENOM" id="CLU_041900_5_0_9"/>
<dbReference type="STRING" id="698758.AXY_22930"/>
<dbReference type="PANTHER" id="PTHR33498:SF1">
    <property type="entry name" value="TRANSPOSASE FOR INSERTION SEQUENCE ELEMENT IS1557"/>
    <property type="match status" value="1"/>
</dbReference>
<evidence type="ECO:0000259" key="1">
    <source>
        <dbReference type="Pfam" id="PF01610"/>
    </source>
</evidence>
<dbReference type="Proteomes" id="UP000006294">
    <property type="component" value="Chromosome"/>
</dbReference>
<dbReference type="InterPro" id="IPR047951">
    <property type="entry name" value="Transpos_ISL3"/>
</dbReference>
<dbReference type="AlphaFoldDB" id="K0J0M2"/>
<dbReference type="OrthoDB" id="6197054at2"/>
<evidence type="ECO:0000313" key="2">
    <source>
        <dbReference type="EMBL" id="BAM48425.1"/>
    </source>
</evidence>
<dbReference type="KEGG" id="axl:AXY_22930"/>
<proteinExistence type="predicted"/>
<reference evidence="2 3" key="1">
    <citation type="submission" date="2011-01" db="EMBL/GenBank/DDBJ databases">
        <title>Whole genome sequence of Amphibacillus xylinus NBRC 15112.</title>
        <authorList>
            <person name="Nakazawa H."/>
            <person name="Katano Y."/>
            <person name="Nakamura S."/>
            <person name="Sasagawa M."/>
            <person name="Fukada J."/>
            <person name="Arai T."/>
            <person name="Sasakura N."/>
            <person name="Mochizuki D."/>
            <person name="Hosoyama A."/>
            <person name="Harada K."/>
            <person name="Horikawa H."/>
            <person name="Kato Y."/>
            <person name="Harada T."/>
            <person name="Sasaki K."/>
            <person name="Sekiguchi M."/>
            <person name="Hodoyama M."/>
            <person name="Nishiko R."/>
            <person name="Narita H."/>
            <person name="Hanamaki A."/>
            <person name="Hata C."/>
            <person name="Konno Y."/>
            <person name="Niimura Y."/>
            <person name="Yamazaki S."/>
            <person name="Fujita N."/>
        </authorList>
    </citation>
    <scope>NUCLEOTIDE SEQUENCE [LARGE SCALE GENOMIC DNA]</scope>
    <source>
        <strain evidence="3">ATCC 51415 / DSM 6626 / JCM 7361 / LMG 17667 / NBRC 15112 / Ep01</strain>
    </source>
</reference>
<accession>K0J0M2</accession>
<dbReference type="PANTHER" id="PTHR33498">
    <property type="entry name" value="TRANSPOSASE FOR INSERTION SEQUENCE ELEMENT IS1557"/>
    <property type="match status" value="1"/>
</dbReference>
<dbReference type="eggNOG" id="COG3464">
    <property type="taxonomic scope" value="Bacteria"/>
</dbReference>
<keyword evidence="3" id="KW-1185">Reference proteome</keyword>
<sequence>MTEKMMVNSLLSIDTEFSWIYELINDLKYSLFIGNFNHFKYHLQRSKERPLRRYIRTTLQTLEYYSEAIQNSCHYNLSNGHLEGINNKIKTMKRTGFGYRNFDHLKTRAMISLIINKE</sequence>
<protein>
    <recommendedName>
        <fullName evidence="1">Transposase IS204/IS1001/IS1096/IS1165 DDE domain-containing protein</fullName>
    </recommendedName>
</protein>
<dbReference type="EMBL" id="AP012050">
    <property type="protein sequence ID" value="BAM48425.1"/>
    <property type="molecule type" value="Genomic_DNA"/>
</dbReference>
<name>K0J0M2_AMPXN</name>
<dbReference type="Pfam" id="PF01610">
    <property type="entry name" value="DDE_Tnp_ISL3"/>
    <property type="match status" value="1"/>
</dbReference>
<organism evidence="2 3">
    <name type="scientific">Amphibacillus xylanus (strain ATCC 51415 / DSM 6626 / JCM 7361 / LMG 17667 / NBRC 15112 / Ep01)</name>
    <dbReference type="NCBI Taxonomy" id="698758"/>
    <lineage>
        <taxon>Bacteria</taxon>
        <taxon>Bacillati</taxon>
        <taxon>Bacillota</taxon>
        <taxon>Bacilli</taxon>
        <taxon>Bacillales</taxon>
        <taxon>Bacillaceae</taxon>
        <taxon>Amphibacillus</taxon>
    </lineage>
</organism>